<proteinExistence type="predicted"/>
<dbReference type="Proteomes" id="UP001056873">
    <property type="component" value="Chromosome"/>
</dbReference>
<evidence type="ECO:0000313" key="2">
    <source>
        <dbReference type="Proteomes" id="UP001056873"/>
    </source>
</evidence>
<sequence length="76" mass="8679">MFILLFLVRRNGKLKVPVPVRLAREAVDLFWVIFSGKMMFVINKMQVVRIWLISNGGVSEAEKAGKRQPLGKAKNH</sequence>
<keyword evidence="2" id="KW-1185">Reference proteome</keyword>
<evidence type="ECO:0000313" key="1">
    <source>
        <dbReference type="EMBL" id="USV00807.1"/>
    </source>
</evidence>
<dbReference type="EMBL" id="CP074347">
    <property type="protein sequence ID" value="USV00807.1"/>
    <property type="molecule type" value="Genomic_DNA"/>
</dbReference>
<gene>
    <name evidence="1" type="ORF">KFQ06_22785</name>
</gene>
<dbReference type="RefSeq" id="WP_234587299.1">
    <property type="nucleotide sequence ID" value="NZ_CAMIPG010000019.1"/>
</dbReference>
<reference evidence="1" key="1">
    <citation type="journal article" date="2022" name="BMC Genomics">
        <title>Genome sequence of the entomopathogenic Serratia entomophila isolate 626 and characterisation of the species specific itaconate degradation pathway.</title>
        <authorList>
            <person name="Vaughan A.L."/>
            <person name="Altermann E."/>
            <person name="Glare T.R."/>
            <person name="Hurst M.R.H."/>
        </authorList>
    </citation>
    <scope>NUCLEOTIDE SEQUENCE</scope>
    <source>
        <strain evidence="1">626</strain>
    </source>
</reference>
<accession>A0ABY5CS25</accession>
<dbReference type="GeneID" id="75020319"/>
<protein>
    <submittedName>
        <fullName evidence="1">Uncharacterized protein</fullName>
    </submittedName>
</protein>
<organism evidence="1 2">
    <name type="scientific">Serratia entomophila</name>
    <dbReference type="NCBI Taxonomy" id="42906"/>
    <lineage>
        <taxon>Bacteria</taxon>
        <taxon>Pseudomonadati</taxon>
        <taxon>Pseudomonadota</taxon>
        <taxon>Gammaproteobacteria</taxon>
        <taxon>Enterobacterales</taxon>
        <taxon>Yersiniaceae</taxon>
        <taxon>Serratia</taxon>
    </lineage>
</organism>
<name>A0ABY5CS25_9GAMM</name>